<feature type="domain" description="Fungal STAND N-terminal Goodbye" evidence="3">
    <location>
        <begin position="11"/>
        <end position="126"/>
    </location>
</feature>
<comment type="caution">
    <text evidence="5">The sequence shown here is derived from an EMBL/GenBank/DDBJ whole genome shotgun (WGS) entry which is preliminary data.</text>
</comment>
<dbReference type="Pfam" id="PF24883">
    <property type="entry name" value="NPHP3_N"/>
    <property type="match status" value="1"/>
</dbReference>
<protein>
    <recommendedName>
        <fullName evidence="7">Fungal STAND N-terminal Goodbye domain-containing protein</fullName>
    </recommendedName>
</protein>
<dbReference type="InterPro" id="IPR056884">
    <property type="entry name" value="NPHP3-like_N"/>
</dbReference>
<evidence type="ECO:0008006" key="7">
    <source>
        <dbReference type="Google" id="ProtNLM"/>
    </source>
</evidence>
<evidence type="ECO:0000259" key="4">
    <source>
        <dbReference type="Pfam" id="PF24883"/>
    </source>
</evidence>
<evidence type="ECO:0000259" key="3">
    <source>
        <dbReference type="Pfam" id="PF17109"/>
    </source>
</evidence>
<feature type="region of interest" description="Disordered" evidence="2">
    <location>
        <begin position="1377"/>
        <end position="1398"/>
    </location>
</feature>
<accession>A0AA38XZ85</accession>
<evidence type="ECO:0000313" key="5">
    <source>
        <dbReference type="EMBL" id="KAJ9629246.1"/>
    </source>
</evidence>
<evidence type="ECO:0000313" key="6">
    <source>
        <dbReference type="Proteomes" id="UP001172681"/>
    </source>
</evidence>
<organism evidence="5 6">
    <name type="scientific">Knufia peltigerae</name>
    <dbReference type="NCBI Taxonomy" id="1002370"/>
    <lineage>
        <taxon>Eukaryota</taxon>
        <taxon>Fungi</taxon>
        <taxon>Dikarya</taxon>
        <taxon>Ascomycota</taxon>
        <taxon>Pezizomycotina</taxon>
        <taxon>Eurotiomycetes</taxon>
        <taxon>Chaetothyriomycetidae</taxon>
        <taxon>Chaetothyriales</taxon>
        <taxon>Trichomeriaceae</taxon>
        <taxon>Knufia</taxon>
    </lineage>
</organism>
<proteinExistence type="predicted"/>
<dbReference type="EMBL" id="JAPDRN010000067">
    <property type="protein sequence ID" value="KAJ9629246.1"/>
    <property type="molecule type" value="Genomic_DNA"/>
</dbReference>
<dbReference type="Proteomes" id="UP001172681">
    <property type="component" value="Unassembled WGS sequence"/>
</dbReference>
<feature type="region of interest" description="Disordered" evidence="2">
    <location>
        <begin position="1465"/>
        <end position="1512"/>
    </location>
</feature>
<keyword evidence="6" id="KW-1185">Reference proteome</keyword>
<evidence type="ECO:0000256" key="1">
    <source>
        <dbReference type="ARBA" id="ARBA00022737"/>
    </source>
</evidence>
<feature type="domain" description="Nephrocystin 3-like N-terminal" evidence="4">
    <location>
        <begin position="309"/>
        <end position="440"/>
    </location>
</feature>
<feature type="region of interest" description="Disordered" evidence="2">
    <location>
        <begin position="427"/>
        <end position="478"/>
    </location>
</feature>
<dbReference type="InterPro" id="IPR031350">
    <property type="entry name" value="Goodbye_dom"/>
</dbReference>
<dbReference type="Pfam" id="PF17109">
    <property type="entry name" value="Goodbye"/>
    <property type="match status" value="1"/>
</dbReference>
<keyword evidence="1" id="KW-0677">Repeat</keyword>
<sequence>MASKRDVVTIWNDAVNKYNENAPAGMKIEEPEASQVTKIHDTLKVPQGPDKGPIFKRILKILGDISRVAEGVVETVGSLVSIAYPPAGAISQALAYVFKTCNKVSKNLEEIASFFETIKFFFERLSLLEDRMPPEHAFSEPLTRVLTSILHISGIARRYVGQNRVLSFAKGLVNKDEGLADAYVVLKDRMTELESSVLMATLGTATEININVQRLHEAANVQTDMLAQVSLQTDYAIQRLDAIFRKEGIEELVPALGSAETEDSAHCKLRATQLAIQKLKDRLFTSVEDQIELQIQERLKGFESAYLKGTCEWVLDNETWKSWYTSGKTNRQEASRHNSPSGQVNIDRDRALRLNGQSGQGKSMLAFYLFRYLKSRSELAVGRRILVAYFDFCNDDGSVRSLESMRCCCALQAAEQDLAYQKRLMGNEEAAKDPQESRKSNESMRKEDPKKPKESKATSGPGSDGDRTSWKSLFPQTQSKGQKGETILYLILDGENALDESACEKLEKELRDRRLESQYWVRVILTRNNDETSQCNVLDIGLGLETDLKLYAGAVLPQFPRLWRRQPSRLKIVDQICKEAQSYTYINYALYHLNQIRNRPSDGYKLAEPRNLFRSIFEDWGKWNPSPGTKSTRSDIAVRRLLTWLMFGQACITLRCADRLLKLEKQDEASQLNIDEILDGPLGCIFSVSVSSKVIPASVGGITEKSTDEDDRGLLRLSTNKIKPYYLKNYKSLYSRASTDQLHPRVLMFEMLTKFLTQPHDQTYAWSELVSYAASSWCSHLSDLIKDNTLQEGANKEKVVDNIRMILNPNETSSRGLRLLESRVDVDNTEKHVSVFGDRELADSRITELSEYLGKDLETFAIGAKMRSSKADLKTVLLAYMAELHIYQWLSAKYPRDAYISFRLAHQALDDSKAFHKKIESRATKGNETNRCDLLKYTDWKSFEQVLEHFGIKKADSSAQQLKCLSMALRYDKHYPQALTEIKEAHKKDHKGEWREKFELLDREARIYFGQYEDAKTPGDKKLALENAVNTFDEALKTFPSTDAEILGPDRWGRLMIYQLKALAEAVLHKRDECKASVKEIYNNSSPETPETRKIILYFDDIVSEMANGSPSEKNPSKKELSKDVVDLLHSVHKDQLSTLCAEKTHRHLQRAVQLQKKPKMLDKLYDEAVLSSKNRGDLLAVSQLWAWRGTFERLKSKDETAKEYLQNALDLAIYGDLVARRQASWQLADILLDDFLRPEPLDEDATPVLACQETARDRLEQLLKSVILLQEPSFQPELSPTSLPLTIMYRHLGPIRTFKERADATFRACLAALEDDTQSNDAPSLRMLAKTLLLIPGLEWHAGLAFYYQFYTVTKQASGRELNRQAKNSIKAFNMVQGSRKRSRRQKGGATGNNDEQDQKVELEVECSNCAANIDKRMLKNASVHLCCACTHTLLCNTCYKKRDEKESLEVRCASQHQYIKAPPVTEKTQKEKTQKEKTQKEKMQEEKMQEEKRRRREVVPSPDNNDEEIQDKCRTWLKDLQNTWANQWKEYLSPTVSV</sequence>
<reference evidence="5" key="1">
    <citation type="submission" date="2022-10" db="EMBL/GenBank/DDBJ databases">
        <title>Culturing micro-colonial fungi from biological soil crusts in the Mojave desert and describing Neophaeococcomyces mojavensis, and introducing the new genera and species Taxawa tesnikishii.</title>
        <authorList>
            <person name="Kurbessoian T."/>
            <person name="Stajich J.E."/>
        </authorList>
    </citation>
    <scope>NUCLEOTIDE SEQUENCE</scope>
    <source>
        <strain evidence="5">TK_35</strain>
    </source>
</reference>
<feature type="region of interest" description="Disordered" evidence="2">
    <location>
        <begin position="327"/>
        <end position="347"/>
    </location>
</feature>
<feature type="compositionally biased region" description="Basic and acidic residues" evidence="2">
    <location>
        <begin position="427"/>
        <end position="456"/>
    </location>
</feature>
<name>A0AA38XZ85_9EURO</name>
<feature type="compositionally biased region" description="Basic and acidic residues" evidence="2">
    <location>
        <begin position="1469"/>
        <end position="1494"/>
    </location>
</feature>
<gene>
    <name evidence="5" type="ORF">H2204_008886</name>
</gene>
<evidence type="ECO:0000256" key="2">
    <source>
        <dbReference type="SAM" id="MobiDB-lite"/>
    </source>
</evidence>